<dbReference type="AlphaFoldDB" id="A0A166F2U0"/>
<evidence type="ECO:0000313" key="1">
    <source>
        <dbReference type="EMBL" id="KZT40218.1"/>
    </source>
</evidence>
<dbReference type="EMBL" id="KV428035">
    <property type="protein sequence ID" value="KZT40218.1"/>
    <property type="molecule type" value="Genomic_DNA"/>
</dbReference>
<gene>
    <name evidence="1" type="ORF">SISSUDRAFT_1093194</name>
</gene>
<protein>
    <recommendedName>
        <fullName evidence="3">NudC domain-containing protein 1</fullName>
    </recommendedName>
</protein>
<evidence type="ECO:0000313" key="2">
    <source>
        <dbReference type="Proteomes" id="UP000076798"/>
    </source>
</evidence>
<keyword evidence="2" id="KW-1185">Reference proteome</keyword>
<evidence type="ECO:0008006" key="3">
    <source>
        <dbReference type="Google" id="ProtNLM"/>
    </source>
</evidence>
<reference evidence="1 2" key="1">
    <citation type="journal article" date="2016" name="Mol. Biol. Evol.">
        <title>Comparative Genomics of Early-Diverging Mushroom-Forming Fungi Provides Insights into the Origins of Lignocellulose Decay Capabilities.</title>
        <authorList>
            <person name="Nagy L.G."/>
            <person name="Riley R."/>
            <person name="Tritt A."/>
            <person name="Adam C."/>
            <person name="Daum C."/>
            <person name="Floudas D."/>
            <person name="Sun H."/>
            <person name="Yadav J.S."/>
            <person name="Pangilinan J."/>
            <person name="Larsson K.H."/>
            <person name="Matsuura K."/>
            <person name="Barry K."/>
            <person name="Labutti K."/>
            <person name="Kuo R."/>
            <person name="Ohm R.A."/>
            <person name="Bhattacharya S.S."/>
            <person name="Shirouzu T."/>
            <person name="Yoshinaga Y."/>
            <person name="Martin F.M."/>
            <person name="Grigoriev I.V."/>
            <person name="Hibbett D.S."/>
        </authorList>
    </citation>
    <scope>NUCLEOTIDE SEQUENCE [LARGE SCALE GENOMIC DNA]</scope>
    <source>
        <strain evidence="1 2">HHB10207 ss-3</strain>
    </source>
</reference>
<name>A0A166F2U0_9AGAM</name>
<organism evidence="1 2">
    <name type="scientific">Sistotremastrum suecicum HHB10207 ss-3</name>
    <dbReference type="NCBI Taxonomy" id="1314776"/>
    <lineage>
        <taxon>Eukaryota</taxon>
        <taxon>Fungi</taxon>
        <taxon>Dikarya</taxon>
        <taxon>Basidiomycota</taxon>
        <taxon>Agaricomycotina</taxon>
        <taxon>Agaricomycetes</taxon>
        <taxon>Sistotremastrales</taxon>
        <taxon>Sistotremastraceae</taxon>
        <taxon>Sistotremastrum</taxon>
    </lineage>
</organism>
<dbReference type="Proteomes" id="UP000076798">
    <property type="component" value="Unassembled WGS sequence"/>
</dbReference>
<sequence length="356" mass="39905">MPRTGHQIAYQVSEDGSKLCIASRSYILSKESRLSQLEVREIRISGRLFGDTVFCFRVDIPGTISEDSVSIRDPYVSVMTSTNCFMIDWRERAGVSLVVLDPDEEGQIMDLEYDWIGMKGIVSVVFHPVESSMILVSLQGPTDNSSGLFLTDIPLNMPPLDLRAGMSELGNWLQQSITPRELPSYTVDPVHDNASLVIRPIGFKKLEDRSWVFEVVVSGMSAKECEEGFTGKEDFARVLFDLERWSQHTDVLEYDTNGTVDIMGNFRNGGALFVSSVGVDDHEDEFQLVVPEFGNGSGYDLGWMELEIPRFLESDGSENEISVQKNSYDILQVFDSTTGHLYVCVPTGIVVIQYYK</sequence>
<proteinExistence type="predicted"/>
<accession>A0A166F2U0</accession>